<dbReference type="SUPFAM" id="SSF52266">
    <property type="entry name" value="SGNH hydrolase"/>
    <property type="match status" value="1"/>
</dbReference>
<evidence type="ECO:0000313" key="3">
    <source>
        <dbReference type="Proteomes" id="UP000694523"/>
    </source>
</evidence>
<dbReference type="Proteomes" id="UP000694523">
    <property type="component" value="Unplaced"/>
</dbReference>
<sequence length="294" mass="32410">MMAVALRHVGTTACCRDVLKMSVKTSVSSSAQPFSTRPGMLSGPGALRILASLTAALEDTAPWDPAASPRHAWCSTPRETSLDEEVVVRGATSNRRAKGPPMCLSNRYAVQEDNSHDDIASQTQAQGPLLESLTMIVDDSIVRHIRFFNAVTYCFPGATVSDILRRLPSLLESAPESRLVIHVGINNTTRQQSEITNRTDFKALFAFLRSVNLSVFISGPIPTWSRGDLRFSRLLGLNMWLHAKCIVNDFIFINNFEMFRNPPALFNRDGLHPSGLGCHMLLEKLSECGADKHT</sequence>
<accession>A0A8C6SVB7</accession>
<dbReference type="AlphaFoldDB" id="A0A8C6SVB7"/>
<dbReference type="Ensembl" id="ENSNMLT00000013869.1">
    <property type="protein sequence ID" value="ENSNMLP00000012267.1"/>
    <property type="gene ID" value="ENSNMLG00000008352.1"/>
</dbReference>
<reference evidence="2" key="1">
    <citation type="submission" date="2025-05" db="UniProtKB">
        <authorList>
            <consortium name="Ensembl"/>
        </authorList>
    </citation>
    <scope>IDENTIFICATION</scope>
</reference>
<keyword evidence="3" id="KW-1185">Reference proteome</keyword>
<proteinExistence type="predicted"/>
<feature type="domain" description="SGNH hydrolase-type esterase" evidence="1">
    <location>
        <begin position="153"/>
        <end position="277"/>
    </location>
</feature>
<dbReference type="InterPro" id="IPR013830">
    <property type="entry name" value="SGNH_hydro"/>
</dbReference>
<organism evidence="2 3">
    <name type="scientific">Neogobius melanostomus</name>
    <name type="common">round goby</name>
    <dbReference type="NCBI Taxonomy" id="47308"/>
    <lineage>
        <taxon>Eukaryota</taxon>
        <taxon>Metazoa</taxon>
        <taxon>Chordata</taxon>
        <taxon>Craniata</taxon>
        <taxon>Vertebrata</taxon>
        <taxon>Euteleostomi</taxon>
        <taxon>Actinopterygii</taxon>
        <taxon>Neopterygii</taxon>
        <taxon>Teleostei</taxon>
        <taxon>Neoteleostei</taxon>
        <taxon>Acanthomorphata</taxon>
        <taxon>Gobiaria</taxon>
        <taxon>Gobiiformes</taxon>
        <taxon>Gobioidei</taxon>
        <taxon>Gobiidae</taxon>
        <taxon>Benthophilinae</taxon>
        <taxon>Neogobiini</taxon>
        <taxon>Neogobius</taxon>
    </lineage>
</organism>
<evidence type="ECO:0000313" key="2">
    <source>
        <dbReference type="Ensembl" id="ENSNMLP00000012267.1"/>
    </source>
</evidence>
<name>A0A8C6SVB7_9GOBI</name>
<dbReference type="Pfam" id="PF13472">
    <property type="entry name" value="Lipase_GDSL_2"/>
    <property type="match status" value="1"/>
</dbReference>
<protein>
    <recommendedName>
        <fullName evidence="1">SGNH hydrolase-type esterase domain-containing protein</fullName>
    </recommendedName>
</protein>
<evidence type="ECO:0000259" key="1">
    <source>
        <dbReference type="Pfam" id="PF13472"/>
    </source>
</evidence>
<dbReference type="Ensembl" id="ENSNMLT00000013898.1">
    <property type="protein sequence ID" value="ENSNMLP00000012293.1"/>
    <property type="gene ID" value="ENSNMLG00000008365.1"/>
</dbReference>
<dbReference type="Gene3D" id="3.40.50.12690">
    <property type="match status" value="1"/>
</dbReference>
<dbReference type="Gene3D" id="3.40.50.12700">
    <property type="match status" value="1"/>
</dbReference>